<name>A0A016VGZ9_9BILA</name>
<gene>
    <name evidence="1" type="primary">Acey_s0010.g916</name>
    <name evidence="1" type="ORF">Y032_0010g916</name>
</gene>
<organism evidence="1 2">
    <name type="scientific">Ancylostoma ceylanicum</name>
    <dbReference type="NCBI Taxonomy" id="53326"/>
    <lineage>
        <taxon>Eukaryota</taxon>
        <taxon>Metazoa</taxon>
        <taxon>Ecdysozoa</taxon>
        <taxon>Nematoda</taxon>
        <taxon>Chromadorea</taxon>
        <taxon>Rhabditida</taxon>
        <taxon>Rhabditina</taxon>
        <taxon>Rhabditomorpha</taxon>
        <taxon>Strongyloidea</taxon>
        <taxon>Ancylostomatidae</taxon>
        <taxon>Ancylostomatinae</taxon>
        <taxon>Ancylostoma</taxon>
    </lineage>
</organism>
<evidence type="ECO:0000313" key="1">
    <source>
        <dbReference type="EMBL" id="EYC26695.1"/>
    </source>
</evidence>
<proteinExistence type="predicted"/>
<protein>
    <submittedName>
        <fullName evidence="1">Uncharacterized protein</fullName>
    </submittedName>
</protein>
<comment type="caution">
    <text evidence="1">The sequence shown here is derived from an EMBL/GenBank/DDBJ whole genome shotgun (WGS) entry which is preliminary data.</text>
</comment>
<dbReference type="EMBL" id="JARK01001346">
    <property type="protein sequence ID" value="EYC26695.1"/>
    <property type="molecule type" value="Genomic_DNA"/>
</dbReference>
<evidence type="ECO:0000313" key="2">
    <source>
        <dbReference type="Proteomes" id="UP000024635"/>
    </source>
</evidence>
<dbReference type="AlphaFoldDB" id="A0A016VGZ9"/>
<reference evidence="2" key="1">
    <citation type="journal article" date="2015" name="Nat. Genet.">
        <title>The genome and transcriptome of the zoonotic hookworm Ancylostoma ceylanicum identify infection-specific gene families.</title>
        <authorList>
            <person name="Schwarz E.M."/>
            <person name="Hu Y."/>
            <person name="Antoshechkin I."/>
            <person name="Miller M.M."/>
            <person name="Sternberg P.W."/>
            <person name="Aroian R.V."/>
        </authorList>
    </citation>
    <scope>NUCLEOTIDE SEQUENCE</scope>
    <source>
        <strain evidence="2">HY135</strain>
    </source>
</reference>
<keyword evidence="2" id="KW-1185">Reference proteome</keyword>
<sequence>MDQTSRFRTRRRKRAECCRFSVIQLLQADNKAFGKEVANRGILEYGVYQRFRLRPNTLLRLPRVNVA</sequence>
<dbReference type="Proteomes" id="UP000024635">
    <property type="component" value="Unassembled WGS sequence"/>
</dbReference>
<accession>A0A016VGZ9</accession>